<keyword evidence="2 3" id="KW-0040">ANK repeat</keyword>
<evidence type="ECO:0000256" key="2">
    <source>
        <dbReference type="ARBA" id="ARBA00023043"/>
    </source>
</evidence>
<dbReference type="Proteomes" id="UP001165060">
    <property type="component" value="Unassembled WGS sequence"/>
</dbReference>
<keyword evidence="1" id="KW-0677">Repeat</keyword>
<dbReference type="PROSITE" id="PS50088">
    <property type="entry name" value="ANK_REPEAT"/>
    <property type="match status" value="2"/>
</dbReference>
<dbReference type="InterPro" id="IPR002110">
    <property type="entry name" value="Ankyrin_rpt"/>
</dbReference>
<comment type="caution">
    <text evidence="4">The sequence shown here is derived from an EMBL/GenBank/DDBJ whole genome shotgun (WGS) entry which is preliminary data.</text>
</comment>
<gene>
    <name evidence="4" type="ORF">TeGR_g8955</name>
</gene>
<sequence>MPDLHRDFISVKPPLPKTKKEAPLPALLERAKEGDMKGVVGLLEELGGGAIDVVDRHGSNALSYAAGYGDEQQNGVEMVVLLLRHGFPVDGKDRAVRQTELDPVDEKSIGSVQRTPLMWACRNGKLRIARLLVRFGADCRRRTSDGTTCLHWAFWQRQIQTCRYLLGVVSWCSPRINETNSFDCSAVHFIGLNGSVACMKLFIAEGGNVYKKNKQGHTVVHKASWRGRVELLQWLRTGTSPERFDRELDELDSNGYRPIDVCRLGGAANAALLEWLEGLIVTKRVNKHLII</sequence>
<evidence type="ECO:0000313" key="5">
    <source>
        <dbReference type="Proteomes" id="UP001165060"/>
    </source>
</evidence>
<dbReference type="PROSITE" id="PS50297">
    <property type="entry name" value="ANK_REP_REGION"/>
    <property type="match status" value="1"/>
</dbReference>
<accession>A0ABQ6NFG2</accession>
<dbReference type="PANTHER" id="PTHR24180">
    <property type="entry name" value="CYCLIN-DEPENDENT KINASE INHIBITOR 2C-RELATED"/>
    <property type="match status" value="1"/>
</dbReference>
<evidence type="ECO:0008006" key="6">
    <source>
        <dbReference type="Google" id="ProtNLM"/>
    </source>
</evidence>
<evidence type="ECO:0000256" key="3">
    <source>
        <dbReference type="PROSITE-ProRule" id="PRU00023"/>
    </source>
</evidence>
<name>A0ABQ6NFG2_9STRA</name>
<organism evidence="4 5">
    <name type="scientific">Tetraparma gracilis</name>
    <dbReference type="NCBI Taxonomy" id="2962635"/>
    <lineage>
        <taxon>Eukaryota</taxon>
        <taxon>Sar</taxon>
        <taxon>Stramenopiles</taxon>
        <taxon>Ochrophyta</taxon>
        <taxon>Bolidophyceae</taxon>
        <taxon>Parmales</taxon>
        <taxon>Triparmaceae</taxon>
        <taxon>Tetraparma</taxon>
    </lineage>
</organism>
<protein>
    <recommendedName>
        <fullName evidence="6">Ankyrin repeat-containing domain protein</fullName>
    </recommendedName>
</protein>
<keyword evidence="5" id="KW-1185">Reference proteome</keyword>
<dbReference type="Gene3D" id="1.25.40.20">
    <property type="entry name" value="Ankyrin repeat-containing domain"/>
    <property type="match status" value="2"/>
</dbReference>
<dbReference type="SUPFAM" id="SSF48403">
    <property type="entry name" value="Ankyrin repeat"/>
    <property type="match status" value="1"/>
</dbReference>
<feature type="repeat" description="ANK" evidence="3">
    <location>
        <begin position="112"/>
        <end position="144"/>
    </location>
</feature>
<dbReference type="PANTHER" id="PTHR24180:SF45">
    <property type="entry name" value="POLY [ADP-RIBOSE] POLYMERASE TANKYRASE"/>
    <property type="match status" value="1"/>
</dbReference>
<feature type="repeat" description="ANK" evidence="3">
    <location>
        <begin position="57"/>
        <end position="94"/>
    </location>
</feature>
<dbReference type="InterPro" id="IPR036770">
    <property type="entry name" value="Ankyrin_rpt-contain_sf"/>
</dbReference>
<evidence type="ECO:0000256" key="1">
    <source>
        <dbReference type="ARBA" id="ARBA00022737"/>
    </source>
</evidence>
<reference evidence="4 5" key="1">
    <citation type="journal article" date="2023" name="Commun. Biol.">
        <title>Genome analysis of Parmales, the sister group of diatoms, reveals the evolutionary specialization of diatoms from phago-mixotrophs to photoautotrophs.</title>
        <authorList>
            <person name="Ban H."/>
            <person name="Sato S."/>
            <person name="Yoshikawa S."/>
            <person name="Yamada K."/>
            <person name="Nakamura Y."/>
            <person name="Ichinomiya M."/>
            <person name="Sato N."/>
            <person name="Blanc-Mathieu R."/>
            <person name="Endo H."/>
            <person name="Kuwata A."/>
            <person name="Ogata H."/>
        </authorList>
    </citation>
    <scope>NUCLEOTIDE SEQUENCE [LARGE SCALE GENOMIC DNA]</scope>
</reference>
<evidence type="ECO:0000313" key="4">
    <source>
        <dbReference type="EMBL" id="GMI58345.1"/>
    </source>
</evidence>
<dbReference type="EMBL" id="BRYB01006468">
    <property type="protein sequence ID" value="GMI58345.1"/>
    <property type="molecule type" value="Genomic_DNA"/>
</dbReference>
<dbReference type="SMART" id="SM00248">
    <property type="entry name" value="ANK"/>
    <property type="match status" value="5"/>
</dbReference>
<dbReference type="Pfam" id="PF13637">
    <property type="entry name" value="Ank_4"/>
    <property type="match status" value="1"/>
</dbReference>
<proteinExistence type="predicted"/>
<dbReference type="Pfam" id="PF12796">
    <property type="entry name" value="Ank_2"/>
    <property type="match status" value="1"/>
</dbReference>
<dbReference type="InterPro" id="IPR051637">
    <property type="entry name" value="Ank_repeat_dom-contain_49"/>
</dbReference>